<dbReference type="SMART" id="SM01217">
    <property type="entry name" value="Fn3_like"/>
    <property type="match status" value="1"/>
</dbReference>
<dbReference type="Gene3D" id="2.60.40.10">
    <property type="entry name" value="Immunoglobulins"/>
    <property type="match status" value="1"/>
</dbReference>
<evidence type="ECO:0000256" key="1">
    <source>
        <dbReference type="ARBA" id="ARBA00005336"/>
    </source>
</evidence>
<dbReference type="Pfam" id="PF01915">
    <property type="entry name" value="Glyco_hydro_3_C"/>
    <property type="match status" value="1"/>
</dbReference>
<evidence type="ECO:0000313" key="6">
    <source>
        <dbReference type="EMBL" id="HIZ09550.1"/>
    </source>
</evidence>
<dbReference type="InterPro" id="IPR002772">
    <property type="entry name" value="Glyco_hydro_3_C"/>
</dbReference>
<dbReference type="InterPro" id="IPR017853">
    <property type="entry name" value="GH"/>
</dbReference>
<dbReference type="InterPro" id="IPR026891">
    <property type="entry name" value="Fn3-like"/>
</dbReference>
<dbReference type="SUPFAM" id="SSF51445">
    <property type="entry name" value="(Trans)glycosidases"/>
    <property type="match status" value="1"/>
</dbReference>
<evidence type="ECO:0000256" key="4">
    <source>
        <dbReference type="RuleBase" id="RU361161"/>
    </source>
</evidence>
<reference evidence="6" key="1">
    <citation type="journal article" date="2021" name="PeerJ">
        <title>Extensive microbial diversity within the chicken gut microbiome revealed by metagenomics and culture.</title>
        <authorList>
            <person name="Gilroy R."/>
            <person name="Ravi A."/>
            <person name="Getino M."/>
            <person name="Pursley I."/>
            <person name="Horton D.L."/>
            <person name="Alikhan N.F."/>
            <person name="Baker D."/>
            <person name="Gharbi K."/>
            <person name="Hall N."/>
            <person name="Watson M."/>
            <person name="Adriaenssens E.M."/>
            <person name="Foster-Nyarko E."/>
            <person name="Jarju S."/>
            <person name="Secka A."/>
            <person name="Antonio M."/>
            <person name="Oren A."/>
            <person name="Chaudhuri R.R."/>
            <person name="La Ragione R."/>
            <person name="Hildebrand F."/>
            <person name="Pallen M.J."/>
        </authorList>
    </citation>
    <scope>NUCLEOTIDE SEQUENCE</scope>
    <source>
        <strain evidence="6">CHK192-19661</strain>
    </source>
</reference>
<dbReference type="InterPro" id="IPR013783">
    <property type="entry name" value="Ig-like_fold"/>
</dbReference>
<keyword evidence="2 4" id="KW-0378">Hydrolase</keyword>
<dbReference type="Pfam" id="PF00933">
    <property type="entry name" value="Glyco_hydro_3"/>
    <property type="match status" value="1"/>
</dbReference>
<dbReference type="EMBL" id="DXCF01000019">
    <property type="protein sequence ID" value="HIZ09550.1"/>
    <property type="molecule type" value="Genomic_DNA"/>
</dbReference>
<dbReference type="PANTHER" id="PTHR42715">
    <property type="entry name" value="BETA-GLUCOSIDASE"/>
    <property type="match status" value="1"/>
</dbReference>
<comment type="caution">
    <text evidence="6">The sequence shown here is derived from an EMBL/GenBank/DDBJ whole genome shotgun (WGS) entry which is preliminary data.</text>
</comment>
<accession>A0A9D2IHS8</accession>
<dbReference type="PROSITE" id="PS00775">
    <property type="entry name" value="GLYCOSYL_HYDROL_F3"/>
    <property type="match status" value="1"/>
</dbReference>
<comment type="similarity">
    <text evidence="1 4">Belongs to the glycosyl hydrolase 3 family.</text>
</comment>
<dbReference type="InterPro" id="IPR036962">
    <property type="entry name" value="Glyco_hydro_3_N_sf"/>
</dbReference>
<dbReference type="Gene3D" id="3.40.50.1700">
    <property type="entry name" value="Glycoside hydrolase family 3 C-terminal domain"/>
    <property type="match status" value="1"/>
</dbReference>
<dbReference type="GO" id="GO:0004553">
    <property type="term" value="F:hydrolase activity, hydrolyzing O-glycosyl compounds"/>
    <property type="evidence" value="ECO:0007669"/>
    <property type="project" value="InterPro"/>
</dbReference>
<keyword evidence="4" id="KW-0326">Glycosidase</keyword>
<dbReference type="AlphaFoldDB" id="A0A9D2IHS8"/>
<dbReference type="InterPro" id="IPR036881">
    <property type="entry name" value="Glyco_hydro_3_C_sf"/>
</dbReference>
<sequence length="800" mass="85605">MDHREILGKLTPEGKASLLSGRDFWSTRPLEEYGIPSVVFSDGPHGVRRQAEKSDHIGLNESLPATCFPPACALANSWDVSLAEEQGRLLGEEAAAQGAGVLLGPALNIKRNPLCGRNFEYFSEDPLLSGKLAAAYVRGIQSAGVGACVKHFAANNAETRRMVSDSVIDDRTLREIYLAGFEIAVKEGAPCAVMAAYNKVNGTFASENERLLRDILRGEWGFGGVVMTDWGGGNDRPAAVAAGCDLEMPHCAYADEDVAAAVRAGKLSEEDVDACLLRLFSLAEKYGGREGGGTYDSASHAAFARRCAAESVVLLKNEGVLPLAEGEKVCLIGRLARFPHTQGAGSSAVNAVADGCLSVIGGYGVEFVGYAPGYGRRRAGRRSMKRAVALAERSDTVLFFLGPDDLGESEGIDRENMKLPQFQLDVLSEIVQTGKKVVAVLQCGGAVELGCAERCGAIVLPSLGGQEASRALLDVLTGAVNPSGRLAESFPAAYADCPSASRFPGRPMTTEYREGIYVGYRYYLTAKVPVRYPFGFGMSYTSFSYSDLEVNGEDASFVLTNTGGRAGAETAQLYIGKKDAAVFRPALELKGFCKVRLGAGESRRVHIGFGEKAFRYFNAATGAWECEGGAYEVCIGASCEDIRLRASVQVAGTGAPPPYAGMSLPGYETGRVNDVPKREFAALLGREVPPSGYAFDKKGRIQTGENSTVNDLRYARGFAGRAFYRVVRGIYFMLRAVGARKAAHTVRMGAFDLPVRGLAKFGGLSRPRTEGLLLLFNGKFFAGLRRFFSGGKRKGKAKNK</sequence>
<dbReference type="Proteomes" id="UP000824025">
    <property type="component" value="Unassembled WGS sequence"/>
</dbReference>
<dbReference type="Pfam" id="PF14310">
    <property type="entry name" value="Fn3-like"/>
    <property type="match status" value="1"/>
</dbReference>
<evidence type="ECO:0000259" key="5">
    <source>
        <dbReference type="SMART" id="SM01217"/>
    </source>
</evidence>
<dbReference type="PRINTS" id="PR00133">
    <property type="entry name" value="GLHYDRLASE3"/>
</dbReference>
<keyword evidence="3" id="KW-0119">Carbohydrate metabolism</keyword>
<reference evidence="6" key="2">
    <citation type="submission" date="2021-04" db="EMBL/GenBank/DDBJ databases">
        <authorList>
            <person name="Gilroy R."/>
        </authorList>
    </citation>
    <scope>NUCLEOTIDE SEQUENCE</scope>
    <source>
        <strain evidence="6">CHK192-19661</strain>
    </source>
</reference>
<dbReference type="InterPro" id="IPR019800">
    <property type="entry name" value="Glyco_hydro_3_AS"/>
</dbReference>
<dbReference type="SUPFAM" id="SSF52279">
    <property type="entry name" value="Beta-D-glucan exohydrolase, C-terminal domain"/>
    <property type="match status" value="1"/>
</dbReference>
<dbReference type="InterPro" id="IPR001764">
    <property type="entry name" value="Glyco_hydro_3_N"/>
</dbReference>
<dbReference type="GO" id="GO:0005975">
    <property type="term" value="P:carbohydrate metabolic process"/>
    <property type="evidence" value="ECO:0007669"/>
    <property type="project" value="InterPro"/>
</dbReference>
<evidence type="ECO:0000256" key="3">
    <source>
        <dbReference type="ARBA" id="ARBA00023277"/>
    </source>
</evidence>
<name>A0A9D2IHS8_9FIRM</name>
<protein>
    <submittedName>
        <fullName evidence="6">Glycoside hydrolase family 3 C-terminal domain-containing protein</fullName>
    </submittedName>
</protein>
<dbReference type="InterPro" id="IPR050288">
    <property type="entry name" value="Cellulose_deg_GH3"/>
</dbReference>
<dbReference type="Gene3D" id="3.20.20.300">
    <property type="entry name" value="Glycoside hydrolase, family 3, N-terminal domain"/>
    <property type="match status" value="1"/>
</dbReference>
<gene>
    <name evidence="6" type="ORF">H9726_03580</name>
</gene>
<evidence type="ECO:0000313" key="7">
    <source>
        <dbReference type="Proteomes" id="UP000824025"/>
    </source>
</evidence>
<evidence type="ECO:0000256" key="2">
    <source>
        <dbReference type="ARBA" id="ARBA00022801"/>
    </source>
</evidence>
<feature type="domain" description="Fibronectin type III-like" evidence="5">
    <location>
        <begin position="569"/>
        <end position="639"/>
    </location>
</feature>
<dbReference type="PANTHER" id="PTHR42715:SF10">
    <property type="entry name" value="BETA-GLUCOSIDASE"/>
    <property type="match status" value="1"/>
</dbReference>
<organism evidence="6 7">
    <name type="scientific">Candidatus Borkfalkia avicola</name>
    <dbReference type="NCBI Taxonomy" id="2838503"/>
    <lineage>
        <taxon>Bacteria</taxon>
        <taxon>Bacillati</taxon>
        <taxon>Bacillota</taxon>
        <taxon>Clostridia</taxon>
        <taxon>Christensenellales</taxon>
        <taxon>Christensenellaceae</taxon>
        <taxon>Candidatus Borkfalkia</taxon>
    </lineage>
</organism>
<proteinExistence type="inferred from homology"/>